<feature type="domain" description="Glycosyltransferase subfamily 4-like N-terminal" evidence="2">
    <location>
        <begin position="14"/>
        <end position="175"/>
    </location>
</feature>
<dbReference type="PANTHER" id="PTHR12526">
    <property type="entry name" value="GLYCOSYLTRANSFERASE"/>
    <property type="match status" value="1"/>
</dbReference>
<dbReference type="SUPFAM" id="SSF53756">
    <property type="entry name" value="UDP-Glycosyltransferase/glycogen phosphorylase"/>
    <property type="match status" value="1"/>
</dbReference>
<proteinExistence type="predicted"/>
<dbReference type="InterPro" id="IPR028098">
    <property type="entry name" value="Glyco_trans_4-like_N"/>
</dbReference>
<dbReference type="OrthoDB" id="9806653at2"/>
<dbReference type="GO" id="GO:0016757">
    <property type="term" value="F:glycosyltransferase activity"/>
    <property type="evidence" value="ECO:0007669"/>
    <property type="project" value="InterPro"/>
</dbReference>
<dbReference type="AlphaFoldDB" id="A0A1I2S7X3"/>
<keyword evidence="4" id="KW-1185">Reference proteome</keyword>
<dbReference type="PANTHER" id="PTHR12526:SF627">
    <property type="entry name" value="D-RHAMNOSYLTRANSFERASE WBPZ"/>
    <property type="match status" value="1"/>
</dbReference>
<evidence type="ECO:0000313" key="4">
    <source>
        <dbReference type="Proteomes" id="UP000199642"/>
    </source>
</evidence>
<dbReference type="Pfam" id="PF13439">
    <property type="entry name" value="Glyco_transf_4"/>
    <property type="match status" value="1"/>
</dbReference>
<name>A0A1I2S7X3_9BACT</name>
<reference evidence="4" key="1">
    <citation type="submission" date="2016-10" db="EMBL/GenBank/DDBJ databases">
        <authorList>
            <person name="Varghese N."/>
            <person name="Submissions S."/>
        </authorList>
    </citation>
    <scope>NUCLEOTIDE SEQUENCE [LARGE SCALE GENOMIC DNA]</scope>
    <source>
        <strain evidence="4">DSM 19315</strain>
    </source>
</reference>
<protein>
    <submittedName>
        <fullName evidence="3">Glycosyltransferase involved in cell wall bisynthesis</fullName>
    </submittedName>
</protein>
<dbReference type="Proteomes" id="UP000199642">
    <property type="component" value="Unassembled WGS sequence"/>
</dbReference>
<dbReference type="Gene3D" id="3.40.50.2000">
    <property type="entry name" value="Glycogen Phosphorylase B"/>
    <property type="match status" value="2"/>
</dbReference>
<gene>
    <name evidence="3" type="ORF">SAMN04487988_104168</name>
</gene>
<dbReference type="STRING" id="435880.SAMN04487988_104168"/>
<dbReference type="RefSeq" id="WP_092790253.1">
    <property type="nucleotide sequence ID" value="NZ_FOPC01000004.1"/>
</dbReference>
<dbReference type="InterPro" id="IPR001296">
    <property type="entry name" value="Glyco_trans_1"/>
</dbReference>
<keyword evidence="3" id="KW-0808">Transferase</keyword>
<dbReference type="CDD" id="cd03801">
    <property type="entry name" value="GT4_PimA-like"/>
    <property type="match status" value="1"/>
</dbReference>
<accession>A0A1I2S7X3</accession>
<evidence type="ECO:0000259" key="2">
    <source>
        <dbReference type="Pfam" id="PF13439"/>
    </source>
</evidence>
<dbReference type="Pfam" id="PF00534">
    <property type="entry name" value="Glycos_transf_1"/>
    <property type="match status" value="1"/>
</dbReference>
<evidence type="ECO:0000313" key="3">
    <source>
        <dbReference type="EMBL" id="SFG48995.1"/>
    </source>
</evidence>
<dbReference type="EMBL" id="FOPC01000004">
    <property type="protein sequence ID" value="SFG48995.1"/>
    <property type="molecule type" value="Genomic_DNA"/>
</dbReference>
<feature type="domain" description="Glycosyl transferase family 1" evidence="1">
    <location>
        <begin position="190"/>
        <end position="357"/>
    </location>
</feature>
<sequence length="382" mass="43336">MKILALHSGADLYGSSRIFLETLSVFRQQRIEILVILPHSGPLVKKLEELGVEVQIKNLGILRRKYFTSLGLFNRLKRILQAYRFFDRLHQRHQFDVVYSNTLAVTVGAFWAKRNQIPHSWHIHEIIPGPKILLRFLVYLLDQSTPQPIAVSQAVANHWQRRLKISQVKVIHNGLAYDTFLSAKAPLKMELNLAEKTLLIGMIGRINPGKGQVFFLQLAEKLLSAHQNLHFVLVGDPYPGYESILEKIRKEIRNNKLEARISYLGFRRDIPEVMASLDIFVLPSILPDSFPTVILEAMAAGKPIVATQSGGASEMVISGETGFLIPIGDVESGVNGLEKLILDEQLRESMGEKGRNRVLAEFSLEAFKEKIQNHLWQQLRKN</sequence>
<evidence type="ECO:0000259" key="1">
    <source>
        <dbReference type="Pfam" id="PF00534"/>
    </source>
</evidence>
<organism evidence="3 4">
    <name type="scientific">Algoriphagus hitonicola</name>
    <dbReference type="NCBI Taxonomy" id="435880"/>
    <lineage>
        <taxon>Bacteria</taxon>
        <taxon>Pseudomonadati</taxon>
        <taxon>Bacteroidota</taxon>
        <taxon>Cytophagia</taxon>
        <taxon>Cytophagales</taxon>
        <taxon>Cyclobacteriaceae</taxon>
        <taxon>Algoriphagus</taxon>
    </lineage>
</organism>